<keyword evidence="9" id="KW-1185">Reference proteome</keyword>
<comment type="caution">
    <text evidence="8">The sequence shown here is derived from an EMBL/GenBank/DDBJ whole genome shotgun (WGS) entry which is preliminary data.</text>
</comment>
<dbReference type="SUPFAM" id="SSF74653">
    <property type="entry name" value="TolA/TonB C-terminal domain"/>
    <property type="match status" value="1"/>
</dbReference>
<feature type="signal peptide" evidence="6">
    <location>
        <begin position="1"/>
        <end position="29"/>
    </location>
</feature>
<feature type="compositionally biased region" description="Low complexity" evidence="5">
    <location>
        <begin position="144"/>
        <end position="157"/>
    </location>
</feature>
<feature type="region of interest" description="Disordered" evidence="5">
    <location>
        <begin position="61"/>
        <end position="101"/>
    </location>
</feature>
<sequence>MTSGPRVVLTFNLTAIATALLLLSQPVAAQTEPAAADKSLERAQKAADAVFHWIKINGDKGATRQAPAPAPSPAPAPVARKAAPAPAPIAAAPRPAPAPVAAPATAPAIAAAPAVAEPIVAAAAPTPEPQPERPVLLAAAEPTPAPAAPMATAARAVEPPPPPPEEEAEVPLKLLSRVNPGIPRQLQQTTFRNGFARVKFTVAPDGTVSKVEVIGASHSRLGTSAVDAVKQWRFAPIPTPREVAIEFAFNNVDE</sequence>
<organism evidence="8 9">
    <name type="scientific">Pelomonas candidula</name>
    <dbReference type="NCBI Taxonomy" id="3299025"/>
    <lineage>
        <taxon>Bacteria</taxon>
        <taxon>Pseudomonadati</taxon>
        <taxon>Pseudomonadota</taxon>
        <taxon>Betaproteobacteria</taxon>
        <taxon>Burkholderiales</taxon>
        <taxon>Sphaerotilaceae</taxon>
        <taxon>Roseateles</taxon>
    </lineage>
</organism>
<feature type="compositionally biased region" description="Low complexity" evidence="5">
    <location>
        <begin position="77"/>
        <end position="93"/>
    </location>
</feature>
<keyword evidence="4" id="KW-0472">Membrane</keyword>
<feature type="region of interest" description="Disordered" evidence="5">
    <location>
        <begin position="144"/>
        <end position="167"/>
    </location>
</feature>
<feature type="chain" id="PRO_5046755822" evidence="6">
    <location>
        <begin position="30"/>
        <end position="254"/>
    </location>
</feature>
<evidence type="ECO:0000256" key="2">
    <source>
        <dbReference type="ARBA" id="ARBA00022692"/>
    </source>
</evidence>
<name>A0ABW7HEF8_9BURK</name>
<comment type="subcellular location">
    <subcellularLocation>
        <location evidence="1">Membrane</location>
        <topology evidence="1">Single-pass membrane protein</topology>
    </subcellularLocation>
</comment>
<dbReference type="InterPro" id="IPR006260">
    <property type="entry name" value="TonB/TolA_C"/>
</dbReference>
<reference evidence="8 9" key="1">
    <citation type="submission" date="2024-08" db="EMBL/GenBank/DDBJ databases">
        <authorList>
            <person name="Lu H."/>
        </authorList>
    </citation>
    <scope>NUCLEOTIDE SEQUENCE [LARGE SCALE GENOMIC DNA]</scope>
    <source>
        <strain evidence="8 9">BYS78W</strain>
    </source>
</reference>
<evidence type="ECO:0000313" key="9">
    <source>
        <dbReference type="Proteomes" id="UP001606134"/>
    </source>
</evidence>
<accession>A0ABW7HEF8</accession>
<evidence type="ECO:0000256" key="3">
    <source>
        <dbReference type="ARBA" id="ARBA00022989"/>
    </source>
</evidence>
<dbReference type="InterPro" id="IPR037682">
    <property type="entry name" value="TonB_C"/>
</dbReference>
<evidence type="ECO:0000256" key="6">
    <source>
        <dbReference type="SAM" id="SignalP"/>
    </source>
</evidence>
<dbReference type="RefSeq" id="WP_394412166.1">
    <property type="nucleotide sequence ID" value="NZ_JBIGIC010000007.1"/>
</dbReference>
<evidence type="ECO:0000313" key="8">
    <source>
        <dbReference type="EMBL" id="MFG6488058.1"/>
    </source>
</evidence>
<evidence type="ECO:0000256" key="5">
    <source>
        <dbReference type="SAM" id="MobiDB-lite"/>
    </source>
</evidence>
<feature type="domain" description="TonB C-terminal" evidence="7">
    <location>
        <begin position="193"/>
        <end position="249"/>
    </location>
</feature>
<proteinExistence type="predicted"/>
<dbReference type="Proteomes" id="UP001606134">
    <property type="component" value="Unassembled WGS sequence"/>
</dbReference>
<keyword evidence="6" id="KW-0732">Signal</keyword>
<dbReference type="NCBIfam" id="TIGR01352">
    <property type="entry name" value="tonB_Cterm"/>
    <property type="match status" value="1"/>
</dbReference>
<keyword evidence="2" id="KW-0812">Transmembrane</keyword>
<evidence type="ECO:0000256" key="1">
    <source>
        <dbReference type="ARBA" id="ARBA00004167"/>
    </source>
</evidence>
<protein>
    <submittedName>
        <fullName evidence="8">TonB family protein</fullName>
    </submittedName>
</protein>
<dbReference type="Gene3D" id="3.30.2420.10">
    <property type="entry name" value="TonB"/>
    <property type="match status" value="1"/>
</dbReference>
<dbReference type="Pfam" id="PF03544">
    <property type="entry name" value="TonB_C"/>
    <property type="match status" value="1"/>
</dbReference>
<evidence type="ECO:0000259" key="7">
    <source>
        <dbReference type="Pfam" id="PF03544"/>
    </source>
</evidence>
<dbReference type="EMBL" id="JBIGIC010000007">
    <property type="protein sequence ID" value="MFG6488058.1"/>
    <property type="molecule type" value="Genomic_DNA"/>
</dbReference>
<gene>
    <name evidence="8" type="ORF">ACG04R_15340</name>
</gene>
<evidence type="ECO:0000256" key="4">
    <source>
        <dbReference type="ARBA" id="ARBA00023136"/>
    </source>
</evidence>
<keyword evidence="3" id="KW-1133">Transmembrane helix</keyword>